<feature type="transmembrane region" description="Helical" evidence="8">
    <location>
        <begin position="69"/>
        <end position="88"/>
    </location>
</feature>
<evidence type="ECO:0000256" key="5">
    <source>
        <dbReference type="ARBA" id="ARBA00023002"/>
    </source>
</evidence>
<reference evidence="11 12" key="1">
    <citation type="journal article" date="2016" name="Nat. Commun.">
        <title>Thousands of microbial genomes shed light on interconnected biogeochemical processes in an aquifer system.</title>
        <authorList>
            <person name="Anantharaman K."/>
            <person name="Brown C.T."/>
            <person name="Hug L.A."/>
            <person name="Sharon I."/>
            <person name="Castelle C.J."/>
            <person name="Probst A.J."/>
            <person name="Thomas B.C."/>
            <person name="Singh A."/>
            <person name="Wilkins M.J."/>
            <person name="Karaoz U."/>
            <person name="Brodie E.L."/>
            <person name="Williams K.H."/>
            <person name="Hubbard S.S."/>
            <person name="Banfield J.F."/>
        </authorList>
    </citation>
    <scope>NUCLEOTIDE SEQUENCE [LARGE SCALE GENOMIC DNA]</scope>
</reference>
<keyword evidence="4 8" id="KW-1133">Transmembrane helix</keyword>
<name>A0A1F4T4K1_UNCSA</name>
<evidence type="ECO:0000256" key="6">
    <source>
        <dbReference type="ARBA" id="ARBA00023136"/>
    </source>
</evidence>
<proteinExistence type="predicted"/>
<evidence type="ECO:0000256" key="3">
    <source>
        <dbReference type="ARBA" id="ARBA00022692"/>
    </source>
</evidence>
<evidence type="ECO:0000259" key="10">
    <source>
        <dbReference type="Pfam" id="PF00662"/>
    </source>
</evidence>
<evidence type="ECO:0000256" key="2">
    <source>
        <dbReference type="ARBA" id="ARBA00022475"/>
    </source>
</evidence>
<feature type="transmembrane region" description="Helical" evidence="8">
    <location>
        <begin position="207"/>
        <end position="229"/>
    </location>
</feature>
<sequence length="603" mass="65564">MLNWEFSFLIDPLTVLFLFIIITISIPVIIYSLGYLSGKYSRRKIIVGQLLTLAFIVSMLLVVSVRNTLTFLVCWEMMTLMSYFLVMFEAENEKSIKAATIYIVMSHVGAAFIAAGIFLLHRYTGSFDLLVLRSAVLPAGSGDLLFFFFLIGFGIKAGIVPLHLWLPYAHPRAPSHISALMSGVMIKVAIYGLLRFVFFALGIQALWWGGVVVLLACLTCLVGIIYALIDNDLKTVLAYSSIENIGIIMLGLGAAMIFVPLGQPALASLALVAALYHLINHAAFKSLLFLGAGSVYRSAGTKNLEKLGGLINKLPWTSAFFLVGALAIAALPPLNGFISEWLTLRVFFLGALAAPAGLKVIFGLCVATLALTGGLTAACMVRAFGMTFLARTRSAKAEQAKEGPLTMLLGMGLLVILLIGLALGAAPIVDLLAKVAASTAGLPVQTFTLNHYIVSLPGASLSPLLIAATIFGALVLTVAAAYLFFGRPRRVIVPTWDCGYYQLTPRQECSATGFSKPFRIAFSFFLQPSRSTQKIKDSHYHVRSLTYESETAKIFRDFFYLPFIGGLFLTARGMKRFQAGSIQIYLAYILIVVLVLLFFAGRF</sequence>
<evidence type="ECO:0000313" key="11">
    <source>
        <dbReference type="EMBL" id="OGC27477.1"/>
    </source>
</evidence>
<evidence type="ECO:0000259" key="9">
    <source>
        <dbReference type="Pfam" id="PF00361"/>
    </source>
</evidence>
<evidence type="ECO:0000256" key="1">
    <source>
        <dbReference type="ARBA" id="ARBA00004651"/>
    </source>
</evidence>
<feature type="transmembrane region" description="Helical" evidence="8">
    <location>
        <begin position="236"/>
        <end position="259"/>
    </location>
</feature>
<feature type="transmembrane region" description="Helical" evidence="8">
    <location>
        <begin position="265"/>
        <end position="293"/>
    </location>
</feature>
<evidence type="ECO:0000256" key="8">
    <source>
        <dbReference type="SAM" id="Phobius"/>
    </source>
</evidence>
<dbReference type="Pfam" id="PF00662">
    <property type="entry name" value="Proton_antipo_N"/>
    <property type="match status" value="1"/>
</dbReference>
<evidence type="ECO:0000313" key="12">
    <source>
        <dbReference type="Proteomes" id="UP000178602"/>
    </source>
</evidence>
<organism evidence="11 12">
    <name type="scientific">candidate division WOR-1 bacterium RIFOXYC12_FULL_54_18</name>
    <dbReference type="NCBI Taxonomy" id="1802584"/>
    <lineage>
        <taxon>Bacteria</taxon>
        <taxon>Bacillati</taxon>
        <taxon>Saganbacteria</taxon>
    </lineage>
</organism>
<feature type="transmembrane region" description="Helical" evidence="8">
    <location>
        <begin position="582"/>
        <end position="601"/>
    </location>
</feature>
<feature type="transmembrane region" description="Helical" evidence="8">
    <location>
        <begin position="358"/>
        <end position="384"/>
    </location>
</feature>
<dbReference type="PANTHER" id="PTHR42682">
    <property type="entry name" value="HYDROGENASE-4 COMPONENT F"/>
    <property type="match status" value="1"/>
</dbReference>
<keyword evidence="2" id="KW-1003">Cell membrane</keyword>
<dbReference type="AlphaFoldDB" id="A0A1F4T4K1"/>
<feature type="transmembrane region" description="Helical" evidence="8">
    <location>
        <begin position="178"/>
        <end position="201"/>
    </location>
</feature>
<dbReference type="GO" id="GO:0005886">
    <property type="term" value="C:plasma membrane"/>
    <property type="evidence" value="ECO:0007669"/>
    <property type="project" value="UniProtKB-SubCell"/>
</dbReference>
<dbReference type="InterPro" id="IPR052175">
    <property type="entry name" value="ComplexI-like_HydComp"/>
</dbReference>
<feature type="transmembrane region" description="Helical" evidence="8">
    <location>
        <begin position="12"/>
        <end position="33"/>
    </location>
</feature>
<dbReference type="Pfam" id="PF00361">
    <property type="entry name" value="Proton_antipo_M"/>
    <property type="match status" value="1"/>
</dbReference>
<feature type="domain" description="NADH:quinone oxidoreductase/Mrp antiporter transmembrane" evidence="9">
    <location>
        <begin position="67"/>
        <end position="349"/>
    </location>
</feature>
<evidence type="ECO:0008006" key="13">
    <source>
        <dbReference type="Google" id="ProtNLM"/>
    </source>
</evidence>
<comment type="caution">
    <text evidence="11">The sequence shown here is derived from an EMBL/GenBank/DDBJ whole genome shotgun (WGS) entry which is preliminary data.</text>
</comment>
<comment type="subcellular location">
    <subcellularLocation>
        <location evidence="1">Cell membrane</location>
        <topology evidence="1">Multi-pass membrane protein</topology>
    </subcellularLocation>
    <subcellularLocation>
        <location evidence="7">Membrane</location>
        <topology evidence="7">Multi-pass membrane protein</topology>
    </subcellularLocation>
</comment>
<dbReference type="Proteomes" id="UP000178602">
    <property type="component" value="Unassembled WGS sequence"/>
</dbReference>
<keyword evidence="3 7" id="KW-0812">Transmembrane</keyword>
<feature type="transmembrane region" description="Helical" evidence="8">
    <location>
        <begin position="100"/>
        <end position="124"/>
    </location>
</feature>
<keyword evidence="5" id="KW-0560">Oxidoreductase</keyword>
<dbReference type="PANTHER" id="PTHR42682:SF3">
    <property type="entry name" value="FORMATE HYDROGENLYASE SUBUNIT 3-RELATED"/>
    <property type="match status" value="1"/>
</dbReference>
<feature type="transmembrane region" description="Helical" evidence="8">
    <location>
        <begin position="405"/>
        <end position="429"/>
    </location>
</feature>
<dbReference type="PRINTS" id="PR01434">
    <property type="entry name" value="NADHDHGNASE5"/>
</dbReference>
<feature type="transmembrane region" description="Helical" evidence="8">
    <location>
        <begin position="464"/>
        <end position="485"/>
    </location>
</feature>
<dbReference type="InterPro" id="IPR001516">
    <property type="entry name" value="Proton_antipo_N"/>
</dbReference>
<feature type="transmembrane region" description="Helical" evidence="8">
    <location>
        <begin position="314"/>
        <end position="338"/>
    </location>
</feature>
<feature type="transmembrane region" description="Helical" evidence="8">
    <location>
        <begin position="144"/>
        <end position="166"/>
    </location>
</feature>
<gene>
    <name evidence="11" type="ORF">A3K49_00375</name>
</gene>
<accession>A0A1F4T4K1</accession>
<dbReference type="InterPro" id="IPR001750">
    <property type="entry name" value="ND/Mrp_TM"/>
</dbReference>
<keyword evidence="6 8" id="KW-0472">Membrane</keyword>
<dbReference type="GO" id="GO:0016491">
    <property type="term" value="F:oxidoreductase activity"/>
    <property type="evidence" value="ECO:0007669"/>
    <property type="project" value="UniProtKB-KW"/>
</dbReference>
<feature type="transmembrane region" description="Helical" evidence="8">
    <location>
        <begin position="45"/>
        <end position="63"/>
    </location>
</feature>
<protein>
    <recommendedName>
        <fullName evidence="13">NADH:quinone oxidoreductase/Mrp antiporter membrane subunit domain-containing protein</fullName>
    </recommendedName>
</protein>
<evidence type="ECO:0000256" key="7">
    <source>
        <dbReference type="RuleBase" id="RU000320"/>
    </source>
</evidence>
<evidence type="ECO:0000256" key="4">
    <source>
        <dbReference type="ARBA" id="ARBA00022989"/>
    </source>
</evidence>
<dbReference type="EMBL" id="MEUG01000001">
    <property type="protein sequence ID" value="OGC27477.1"/>
    <property type="molecule type" value="Genomic_DNA"/>
</dbReference>
<feature type="domain" description="NADH-Ubiquinone oxidoreductase (complex I) chain 5 N-terminal" evidence="10">
    <location>
        <begin position="2"/>
        <end position="39"/>
    </location>
</feature>